<evidence type="ECO:0000313" key="2">
    <source>
        <dbReference type="Proteomes" id="UP000322524"/>
    </source>
</evidence>
<comment type="caution">
    <text evidence="1">The sequence shown here is derived from an EMBL/GenBank/DDBJ whole genome shotgun (WGS) entry which is preliminary data.</text>
</comment>
<evidence type="ECO:0000313" key="1">
    <source>
        <dbReference type="EMBL" id="TYS69720.1"/>
    </source>
</evidence>
<reference evidence="1 2" key="1">
    <citation type="submission" date="2019-08" db="EMBL/GenBank/DDBJ databases">
        <title>Bacillus genomes from the desert of Cuatro Cienegas, Coahuila.</title>
        <authorList>
            <person name="Olmedo-Alvarez G."/>
        </authorList>
    </citation>
    <scope>NUCLEOTIDE SEQUENCE [LARGE SCALE GENOMIC DNA]</scope>
    <source>
        <strain evidence="1 2">CH28_1T</strain>
    </source>
</reference>
<name>A0A5D4T216_9BACI</name>
<protein>
    <submittedName>
        <fullName evidence="1">Uncharacterized protein</fullName>
    </submittedName>
</protein>
<dbReference type="AlphaFoldDB" id="A0A5D4T216"/>
<proteinExistence type="predicted"/>
<accession>A0A5D4T216</accession>
<dbReference type="Proteomes" id="UP000322524">
    <property type="component" value="Unassembled WGS sequence"/>
</dbReference>
<gene>
    <name evidence="1" type="ORF">FZC76_05640</name>
</gene>
<sequence length="87" mass="9855">MDSIEQVVKREQDCFAYKNGKCKILRVLTCEGTNCSFYKTLPELQMDRQKALEHIQALDATNRNEIINLYKLDIEKQISGVSGGDGS</sequence>
<organism evidence="1 2">
    <name type="scientific">Sutcliffiella horikoshii</name>
    <dbReference type="NCBI Taxonomy" id="79883"/>
    <lineage>
        <taxon>Bacteria</taxon>
        <taxon>Bacillati</taxon>
        <taxon>Bacillota</taxon>
        <taxon>Bacilli</taxon>
        <taxon>Bacillales</taxon>
        <taxon>Bacillaceae</taxon>
        <taxon>Sutcliffiella</taxon>
    </lineage>
</organism>
<dbReference type="RefSeq" id="WP_148987281.1">
    <property type="nucleotide sequence ID" value="NZ_VTEV01000002.1"/>
</dbReference>
<dbReference type="EMBL" id="VTEV01000002">
    <property type="protein sequence ID" value="TYS69720.1"/>
    <property type="molecule type" value="Genomic_DNA"/>
</dbReference>
<dbReference type="OrthoDB" id="1708204at2"/>